<comment type="similarity">
    <text evidence="12">Belongs to the phospholipase D family. Cardiolipin synthase subfamily.</text>
</comment>
<feature type="active site" evidence="12">
    <location>
        <position position="423"/>
    </location>
</feature>
<protein>
    <recommendedName>
        <fullName evidence="12 13">Cardiolipin synthase</fullName>
        <shortName evidence="12">CL synthase</shortName>
        <ecNumber evidence="12 13">2.7.8.-</ecNumber>
    </recommendedName>
</protein>
<evidence type="ECO:0000256" key="9">
    <source>
        <dbReference type="ARBA" id="ARBA00023136"/>
    </source>
</evidence>
<evidence type="ECO:0000256" key="8">
    <source>
        <dbReference type="ARBA" id="ARBA00023098"/>
    </source>
</evidence>
<feature type="active site" evidence="12">
    <location>
        <position position="236"/>
    </location>
</feature>
<dbReference type="InterPro" id="IPR025202">
    <property type="entry name" value="PLD-like_dom"/>
</dbReference>
<comment type="caution">
    <text evidence="15">The sequence shown here is derived from an EMBL/GenBank/DDBJ whole genome shotgun (WGS) entry which is preliminary data.</text>
</comment>
<evidence type="ECO:0000256" key="2">
    <source>
        <dbReference type="ARBA" id="ARBA00022475"/>
    </source>
</evidence>
<dbReference type="NCBIfam" id="TIGR04265">
    <property type="entry name" value="bac_cardiolipin"/>
    <property type="match status" value="1"/>
</dbReference>
<gene>
    <name evidence="15" type="ORF">FD03_GL000964</name>
</gene>
<dbReference type="PROSITE" id="PS50035">
    <property type="entry name" value="PLD"/>
    <property type="match status" value="2"/>
</dbReference>
<keyword evidence="16" id="KW-1185">Reference proteome</keyword>
<keyword evidence="2 12" id="KW-1003">Cell membrane</keyword>
<dbReference type="Proteomes" id="UP000051248">
    <property type="component" value="Unassembled WGS sequence"/>
</dbReference>
<accession>A0A0R1KAV4</accession>
<keyword evidence="11 12" id="KW-1208">Phospholipid metabolism</keyword>
<evidence type="ECO:0000256" key="5">
    <source>
        <dbReference type="ARBA" id="ARBA00022692"/>
    </source>
</evidence>
<feature type="active site" evidence="12">
    <location>
        <position position="241"/>
    </location>
</feature>
<keyword evidence="3 12" id="KW-0444">Lipid biosynthesis</keyword>
<evidence type="ECO:0000256" key="12">
    <source>
        <dbReference type="HAMAP-Rule" id="MF_01916"/>
    </source>
</evidence>
<dbReference type="GO" id="GO:0008808">
    <property type="term" value="F:cardiolipin synthase activity"/>
    <property type="evidence" value="ECO:0007669"/>
    <property type="project" value="UniProtKB-UniRule"/>
</dbReference>
<evidence type="ECO:0000313" key="16">
    <source>
        <dbReference type="Proteomes" id="UP000051248"/>
    </source>
</evidence>
<evidence type="ECO:0000313" key="15">
    <source>
        <dbReference type="EMBL" id="KRK80830.1"/>
    </source>
</evidence>
<dbReference type="Gene3D" id="3.30.870.10">
    <property type="entry name" value="Endonuclease Chain A"/>
    <property type="match status" value="2"/>
</dbReference>
<dbReference type="InterPro" id="IPR030874">
    <property type="entry name" value="Cardiolipin_synth_Firmi"/>
</dbReference>
<keyword evidence="8 12" id="KW-0443">Lipid metabolism</keyword>
<feature type="domain" description="PLD phosphodiesterase" evidence="14">
    <location>
        <begin position="229"/>
        <end position="256"/>
    </location>
</feature>
<feature type="active site" evidence="12">
    <location>
        <position position="234"/>
    </location>
</feature>
<keyword evidence="10 12" id="KW-0594">Phospholipid biosynthesis</keyword>
<dbReference type="OrthoDB" id="9762009at2"/>
<evidence type="ECO:0000256" key="3">
    <source>
        <dbReference type="ARBA" id="ARBA00022516"/>
    </source>
</evidence>
<dbReference type="GO" id="GO:0005886">
    <property type="term" value="C:plasma membrane"/>
    <property type="evidence" value="ECO:0007669"/>
    <property type="project" value="UniProtKB-SubCell"/>
</dbReference>
<comment type="function">
    <text evidence="12">Catalyzes the reversible phosphatidyl group transfer from one phosphatidylglycerol molecule to another to form cardiolipin (CL) (diphosphatidylglycerol) and glycerol.</text>
</comment>
<evidence type="ECO:0000256" key="1">
    <source>
        <dbReference type="ARBA" id="ARBA00004651"/>
    </source>
</evidence>
<dbReference type="PATRIC" id="fig|1423775.4.peg.991"/>
<dbReference type="SMART" id="SM00155">
    <property type="entry name" value="PLDc"/>
    <property type="match status" value="2"/>
</dbReference>
<organism evidence="15 16">
    <name type="scientific">Companilactobacillus nodensis DSM 19682 = JCM 14932 = NBRC 107160</name>
    <dbReference type="NCBI Taxonomy" id="1423775"/>
    <lineage>
        <taxon>Bacteria</taxon>
        <taxon>Bacillati</taxon>
        <taxon>Bacillota</taxon>
        <taxon>Bacilli</taxon>
        <taxon>Lactobacillales</taxon>
        <taxon>Lactobacillaceae</taxon>
        <taxon>Companilactobacillus</taxon>
    </lineage>
</organism>
<feature type="active site" evidence="12">
    <location>
        <position position="418"/>
    </location>
</feature>
<dbReference type="HAMAP" id="MF_01916">
    <property type="entry name" value="Cardiolipin_synth_Cls"/>
    <property type="match status" value="1"/>
</dbReference>
<dbReference type="GO" id="GO:0032049">
    <property type="term" value="P:cardiolipin biosynthetic process"/>
    <property type="evidence" value="ECO:0007669"/>
    <property type="project" value="UniProtKB-UniRule"/>
</dbReference>
<dbReference type="CDD" id="cd09112">
    <property type="entry name" value="PLDc_CLS_2"/>
    <property type="match status" value="1"/>
</dbReference>
<feature type="active site" evidence="12">
    <location>
        <position position="416"/>
    </location>
</feature>
<evidence type="ECO:0000259" key="14">
    <source>
        <dbReference type="PROSITE" id="PS50035"/>
    </source>
</evidence>
<comment type="catalytic activity">
    <reaction evidence="12">
        <text>2 a 1,2-diacyl-sn-glycero-3-phospho-(1'-sn-glycerol) = a cardiolipin + glycerol</text>
        <dbReference type="Rhea" id="RHEA:31451"/>
        <dbReference type="ChEBI" id="CHEBI:17754"/>
        <dbReference type="ChEBI" id="CHEBI:62237"/>
        <dbReference type="ChEBI" id="CHEBI:64716"/>
    </reaction>
</comment>
<evidence type="ECO:0000256" key="4">
    <source>
        <dbReference type="ARBA" id="ARBA00022679"/>
    </source>
</evidence>
<dbReference type="Pfam" id="PF13091">
    <property type="entry name" value="PLDc_2"/>
    <property type="match status" value="2"/>
</dbReference>
<dbReference type="InterPro" id="IPR022924">
    <property type="entry name" value="Cardiolipin_synthase"/>
</dbReference>
<reference evidence="15 16" key="1">
    <citation type="journal article" date="2015" name="Genome Announc.">
        <title>Expanding the biotechnology potential of lactobacilli through comparative genomics of 213 strains and associated genera.</title>
        <authorList>
            <person name="Sun Z."/>
            <person name="Harris H.M."/>
            <person name="McCann A."/>
            <person name="Guo C."/>
            <person name="Argimon S."/>
            <person name="Zhang W."/>
            <person name="Yang X."/>
            <person name="Jeffery I.B."/>
            <person name="Cooney J.C."/>
            <person name="Kagawa T.F."/>
            <person name="Liu W."/>
            <person name="Song Y."/>
            <person name="Salvetti E."/>
            <person name="Wrobel A."/>
            <person name="Rasinkangas P."/>
            <person name="Parkhill J."/>
            <person name="Rea M.C."/>
            <person name="O'Sullivan O."/>
            <person name="Ritari J."/>
            <person name="Douillard F.P."/>
            <person name="Paul Ross R."/>
            <person name="Yang R."/>
            <person name="Briner A.E."/>
            <person name="Felis G.E."/>
            <person name="de Vos W.M."/>
            <person name="Barrangou R."/>
            <person name="Klaenhammer T.R."/>
            <person name="Caufield P.W."/>
            <person name="Cui Y."/>
            <person name="Zhang H."/>
            <person name="O'Toole P.W."/>
        </authorList>
    </citation>
    <scope>NUCLEOTIDE SEQUENCE [LARGE SCALE GENOMIC DNA]</scope>
    <source>
        <strain evidence="15 16">DSM 19682</strain>
    </source>
</reference>
<feature type="transmembrane region" description="Helical" evidence="12">
    <location>
        <begin position="33"/>
        <end position="56"/>
    </location>
</feature>
<dbReference type="STRING" id="1423775.FD03_GL000964"/>
<dbReference type="SUPFAM" id="SSF56024">
    <property type="entry name" value="Phospholipase D/nuclease"/>
    <property type="match status" value="2"/>
</dbReference>
<sequence length="498" mass="57793">MIDVWIIWLILIILLLNTISALITVFHRPRNIVTTWAWILVLTLLPLFGFLIYAFFGRGIAQEKIFSISKQKHVGLDQLKLMELADEAKQKAIERQNSEKDSSNRSDQTHYADHIIKFFNETEETPLTRHNEVDLVFDGKEKFEKMFEDIRNAKETVHVEYYAFIKSDIGEQFLQLLTQKAKEGLEVRLLYDPWGSNGTRKSWFKDFVAAGGEVLQFITSKNVIAKTRLNYHLHRKIVVIDGCVGWTGGFNVGDQYVNVTDKFGYWRDTHVRIKGVATLLLQERFFQDWNASIEKREEALSFQEKYFPSDRFDIEDNIPIQIVTDGPDRREEVLKDGFIDMIVSAKKSVWIQSPYLVPDDPMFTALTIAARSGVDVRIMIPCMPDHPFIYRATQYYANLLTSYGIKIYSYQKGFLHAKASVFDDKICTVGSMNQDFRSYSLNFEANAFIYDAKIAHKISRAFEKDMKDSLLITPEVIKSQGHWLHFKQRFSRLLSPIL</sequence>
<dbReference type="EMBL" id="AZDZ01000002">
    <property type="protein sequence ID" value="KRK80830.1"/>
    <property type="molecule type" value="Genomic_DNA"/>
</dbReference>
<evidence type="ECO:0000256" key="13">
    <source>
        <dbReference type="NCBIfam" id="TIGR04265"/>
    </source>
</evidence>
<dbReference type="InterPro" id="IPR027379">
    <property type="entry name" value="CLS_N"/>
</dbReference>
<dbReference type="RefSeq" id="WP_034543536.1">
    <property type="nucleotide sequence ID" value="NZ_AZDZ01000002.1"/>
</dbReference>
<dbReference type="PANTHER" id="PTHR21248:SF22">
    <property type="entry name" value="PHOSPHOLIPASE D"/>
    <property type="match status" value="1"/>
</dbReference>
<evidence type="ECO:0000256" key="7">
    <source>
        <dbReference type="ARBA" id="ARBA00022989"/>
    </source>
</evidence>
<dbReference type="eggNOG" id="COG1502">
    <property type="taxonomic scope" value="Bacteria"/>
</dbReference>
<keyword evidence="6" id="KW-0677">Repeat</keyword>
<evidence type="ECO:0000256" key="11">
    <source>
        <dbReference type="ARBA" id="ARBA00023264"/>
    </source>
</evidence>
<evidence type="ECO:0000256" key="6">
    <source>
        <dbReference type="ARBA" id="ARBA00022737"/>
    </source>
</evidence>
<dbReference type="Pfam" id="PF13396">
    <property type="entry name" value="PLDc_N"/>
    <property type="match status" value="1"/>
</dbReference>
<dbReference type="CDD" id="cd09110">
    <property type="entry name" value="PLDc_CLS_1"/>
    <property type="match status" value="1"/>
</dbReference>
<keyword evidence="9 12" id="KW-0472">Membrane</keyword>
<feature type="transmembrane region" description="Helical" evidence="12">
    <location>
        <begin position="6"/>
        <end position="26"/>
    </location>
</feature>
<dbReference type="InterPro" id="IPR001736">
    <property type="entry name" value="PLipase_D/transphosphatidylase"/>
</dbReference>
<dbReference type="EC" id="2.7.8.-" evidence="12 13"/>
<comment type="subcellular location">
    <subcellularLocation>
        <location evidence="1 12">Cell membrane</location>
        <topology evidence="1 12">Multi-pass membrane protein</topology>
    </subcellularLocation>
</comment>
<evidence type="ECO:0000256" key="10">
    <source>
        <dbReference type="ARBA" id="ARBA00023209"/>
    </source>
</evidence>
<keyword evidence="5 12" id="KW-0812">Transmembrane</keyword>
<proteinExistence type="inferred from homology"/>
<keyword evidence="7 12" id="KW-1133">Transmembrane helix</keyword>
<feature type="domain" description="PLD phosphodiesterase" evidence="14">
    <location>
        <begin position="411"/>
        <end position="438"/>
    </location>
</feature>
<keyword evidence="4 12" id="KW-0808">Transferase</keyword>
<name>A0A0R1KAV4_9LACO</name>
<dbReference type="PANTHER" id="PTHR21248">
    <property type="entry name" value="CARDIOLIPIN SYNTHASE"/>
    <property type="match status" value="1"/>
</dbReference>
<dbReference type="AlphaFoldDB" id="A0A0R1KAV4"/>